<reference evidence="1 2" key="1">
    <citation type="journal article" date="2013" name="Genome Announc.">
        <title>Genome sequences for three denitrifying bacterial strains isolated from a uranium- and nitrate-contaminated subsurface environment.</title>
        <authorList>
            <person name="Venkatramanan R."/>
            <person name="Prakash O."/>
            <person name="Woyke T."/>
            <person name="Chain P."/>
            <person name="Goodwin L.A."/>
            <person name="Watson D."/>
            <person name="Brooks S."/>
            <person name="Kostka J.E."/>
            <person name="Green S.J."/>
        </authorList>
    </citation>
    <scope>NUCLEOTIDE SEQUENCE [LARGE SCALE GENOMIC DNA]</scope>
    <source>
        <strain evidence="1 2">1NES1</strain>
    </source>
</reference>
<keyword evidence="2" id="KW-1185">Reference proteome</keyword>
<dbReference type="Proteomes" id="UP000005952">
    <property type="component" value="Chromosome"/>
</dbReference>
<dbReference type="KEGG" id="hdt:HYPDE_27973"/>
<dbReference type="STRING" id="670307.HYPDE_27973"/>
<gene>
    <name evidence="1" type="ORF">HYPDE_27973</name>
</gene>
<dbReference type="HOGENOM" id="CLU_2682822_0_0_5"/>
<evidence type="ECO:0000313" key="1">
    <source>
        <dbReference type="EMBL" id="AGK57274.1"/>
    </source>
</evidence>
<protein>
    <submittedName>
        <fullName evidence="1">Uncharacterized protein</fullName>
    </submittedName>
</protein>
<dbReference type="EMBL" id="CP005587">
    <property type="protein sequence ID" value="AGK57274.1"/>
    <property type="molecule type" value="Genomic_DNA"/>
</dbReference>
<accession>N0B1B1</accession>
<evidence type="ECO:0000313" key="2">
    <source>
        <dbReference type="Proteomes" id="UP000005952"/>
    </source>
</evidence>
<dbReference type="AlphaFoldDB" id="N0B1B1"/>
<sequence length="74" mass="8334">MSEVLGSNVAVGGATKNQALRGNACRQRYSSLHCNGRLERVHIGIGYEFSTWTEDLIFRGADARYYVFNEDRCC</sequence>
<name>N0B1B1_9HYPH</name>
<organism evidence="1 2">
    <name type="scientific">Hyphomicrobium denitrificans 1NES1</name>
    <dbReference type="NCBI Taxonomy" id="670307"/>
    <lineage>
        <taxon>Bacteria</taxon>
        <taxon>Pseudomonadati</taxon>
        <taxon>Pseudomonadota</taxon>
        <taxon>Alphaproteobacteria</taxon>
        <taxon>Hyphomicrobiales</taxon>
        <taxon>Hyphomicrobiaceae</taxon>
        <taxon>Hyphomicrobium</taxon>
    </lineage>
</organism>
<proteinExistence type="predicted"/>